<reference evidence="3 4" key="1">
    <citation type="submission" date="2017-09" db="EMBL/GenBank/DDBJ databases">
        <title>Depth-based differentiation of microbial function through sediment-hosted aquifers and enrichment of novel symbionts in the deep terrestrial subsurface.</title>
        <authorList>
            <person name="Probst A.J."/>
            <person name="Ladd B."/>
            <person name="Jarett J.K."/>
            <person name="Geller-Mcgrath D.E."/>
            <person name="Sieber C.M."/>
            <person name="Emerson J.B."/>
            <person name="Anantharaman K."/>
            <person name="Thomas B.C."/>
            <person name="Malmstrom R."/>
            <person name="Stieglmeier M."/>
            <person name="Klingl A."/>
            <person name="Woyke T."/>
            <person name="Ryan C.M."/>
            <person name="Banfield J.F."/>
        </authorList>
    </citation>
    <scope>NUCLEOTIDE SEQUENCE [LARGE SCALE GENOMIC DNA]</scope>
    <source>
        <strain evidence="3">CG22_combo_CG10-13_8_21_14_all_39_10</strain>
    </source>
</reference>
<dbReference type="PANTHER" id="PTHR34477">
    <property type="entry name" value="UPF0213 PROTEIN YHBQ"/>
    <property type="match status" value="1"/>
</dbReference>
<keyword evidence="3" id="KW-0540">Nuclease</keyword>
<sequence length="84" mass="10045">MFYVYILRTSSNTLYIGQTNNLEKRLKEHQGKSSKSAKYARYFDSMELVYSEEYLTRKEAMQREAELKKWPKIKKEVLVKGDIN</sequence>
<accession>A0A2H0BK67</accession>
<dbReference type="PROSITE" id="PS50164">
    <property type="entry name" value="GIY_YIG"/>
    <property type="match status" value="1"/>
</dbReference>
<dbReference type="SUPFAM" id="SSF82771">
    <property type="entry name" value="GIY-YIG endonuclease"/>
    <property type="match status" value="1"/>
</dbReference>
<name>A0A2H0BK67_9BACT</name>
<dbReference type="Gene3D" id="3.40.1440.10">
    <property type="entry name" value="GIY-YIG endonuclease"/>
    <property type="match status" value="1"/>
</dbReference>
<gene>
    <name evidence="3" type="ORF">COX03_03105</name>
</gene>
<evidence type="ECO:0000259" key="2">
    <source>
        <dbReference type="PROSITE" id="PS50164"/>
    </source>
</evidence>
<organism evidence="3 4">
    <name type="scientific">Candidatus Woesebacteria bacterium CG22_combo_CG10-13_8_21_14_all_39_10</name>
    <dbReference type="NCBI Taxonomy" id="1975059"/>
    <lineage>
        <taxon>Bacteria</taxon>
        <taxon>Candidatus Woeseibacteriota</taxon>
    </lineage>
</organism>
<dbReference type="InterPro" id="IPR000305">
    <property type="entry name" value="GIY-YIG_endonuc"/>
</dbReference>
<evidence type="ECO:0000313" key="4">
    <source>
        <dbReference type="Proteomes" id="UP000229847"/>
    </source>
</evidence>
<dbReference type="PANTHER" id="PTHR34477:SF1">
    <property type="entry name" value="UPF0213 PROTEIN YHBQ"/>
    <property type="match status" value="1"/>
</dbReference>
<comment type="similarity">
    <text evidence="1">Belongs to the UPF0213 family.</text>
</comment>
<dbReference type="SMART" id="SM00465">
    <property type="entry name" value="GIYc"/>
    <property type="match status" value="1"/>
</dbReference>
<dbReference type="Pfam" id="PF01541">
    <property type="entry name" value="GIY-YIG"/>
    <property type="match status" value="1"/>
</dbReference>
<comment type="caution">
    <text evidence="3">The sequence shown here is derived from an EMBL/GenBank/DDBJ whole genome shotgun (WGS) entry which is preliminary data.</text>
</comment>
<dbReference type="GO" id="GO:0004519">
    <property type="term" value="F:endonuclease activity"/>
    <property type="evidence" value="ECO:0007669"/>
    <property type="project" value="UniProtKB-KW"/>
</dbReference>
<keyword evidence="3" id="KW-0255">Endonuclease</keyword>
<keyword evidence="3" id="KW-0378">Hydrolase</keyword>
<dbReference type="CDD" id="cd10456">
    <property type="entry name" value="GIY-YIG_UPF0213"/>
    <property type="match status" value="1"/>
</dbReference>
<proteinExistence type="inferred from homology"/>
<evidence type="ECO:0000256" key="1">
    <source>
        <dbReference type="ARBA" id="ARBA00007435"/>
    </source>
</evidence>
<protein>
    <submittedName>
        <fullName evidence="3">Endonuclease</fullName>
    </submittedName>
</protein>
<evidence type="ECO:0000313" key="3">
    <source>
        <dbReference type="EMBL" id="PIP57440.1"/>
    </source>
</evidence>
<dbReference type="Proteomes" id="UP000229847">
    <property type="component" value="Unassembled WGS sequence"/>
</dbReference>
<dbReference type="InterPro" id="IPR050190">
    <property type="entry name" value="UPF0213_domain"/>
</dbReference>
<dbReference type="EMBL" id="PCSW01000095">
    <property type="protein sequence ID" value="PIP57440.1"/>
    <property type="molecule type" value="Genomic_DNA"/>
</dbReference>
<dbReference type="InterPro" id="IPR035901">
    <property type="entry name" value="GIY-YIG_endonuc_sf"/>
</dbReference>
<feature type="domain" description="GIY-YIG" evidence="2">
    <location>
        <begin position="1"/>
        <end position="77"/>
    </location>
</feature>
<dbReference type="AlphaFoldDB" id="A0A2H0BK67"/>